<name>A0A397RZE7_9MOLU</name>
<dbReference type="GO" id="GO:0022857">
    <property type="term" value="F:transmembrane transporter activity"/>
    <property type="evidence" value="ECO:0007669"/>
    <property type="project" value="TreeGrafter"/>
</dbReference>
<organism evidence="4 5">
    <name type="scientific">Anaeroplasma bactoclasticum</name>
    <dbReference type="NCBI Taxonomy" id="2088"/>
    <lineage>
        <taxon>Bacteria</taxon>
        <taxon>Bacillati</taxon>
        <taxon>Mycoplasmatota</taxon>
        <taxon>Mollicutes</taxon>
        <taxon>Anaeroplasmatales</taxon>
        <taxon>Anaeroplasmataceae</taxon>
        <taxon>Anaeroplasma</taxon>
    </lineage>
</organism>
<dbReference type="AlphaFoldDB" id="A0A397RZE7"/>
<dbReference type="RefSeq" id="WP_162849771.1">
    <property type="nucleotide sequence ID" value="NZ_QXEV01000007.1"/>
</dbReference>
<dbReference type="Gene3D" id="3.40.50.300">
    <property type="entry name" value="P-loop containing nucleotide triphosphate hydrolases"/>
    <property type="match status" value="1"/>
</dbReference>
<dbReference type="InParanoid" id="A0A397RZE7"/>
<evidence type="ECO:0000313" key="4">
    <source>
        <dbReference type="EMBL" id="RIA77779.1"/>
    </source>
</evidence>
<evidence type="ECO:0000256" key="2">
    <source>
        <dbReference type="ARBA" id="ARBA00022840"/>
    </source>
</evidence>
<dbReference type="SUPFAM" id="SSF52540">
    <property type="entry name" value="P-loop containing nucleoside triphosphate hydrolases"/>
    <property type="match status" value="1"/>
</dbReference>
<dbReference type="PANTHER" id="PTHR24220:SF692">
    <property type="entry name" value="ABC TRANSPORTER DOMAIN-CONTAINING PROTEIN"/>
    <property type="match status" value="1"/>
</dbReference>
<dbReference type="GO" id="GO:0016887">
    <property type="term" value="F:ATP hydrolysis activity"/>
    <property type="evidence" value="ECO:0007669"/>
    <property type="project" value="InterPro"/>
</dbReference>
<evidence type="ECO:0000313" key="5">
    <source>
        <dbReference type="Proteomes" id="UP000266506"/>
    </source>
</evidence>
<gene>
    <name evidence="4" type="ORF">EI71_00932</name>
</gene>
<proteinExistence type="predicted"/>
<dbReference type="Pfam" id="PF00005">
    <property type="entry name" value="ABC_tran"/>
    <property type="match status" value="1"/>
</dbReference>
<evidence type="ECO:0000256" key="1">
    <source>
        <dbReference type="ARBA" id="ARBA00022741"/>
    </source>
</evidence>
<dbReference type="InterPro" id="IPR003593">
    <property type="entry name" value="AAA+_ATPase"/>
</dbReference>
<feature type="domain" description="ABC transporter" evidence="3">
    <location>
        <begin position="2"/>
        <end position="268"/>
    </location>
</feature>
<dbReference type="InterPro" id="IPR015854">
    <property type="entry name" value="ABC_transpr_LolD-like"/>
</dbReference>
<sequence length="280" mass="31693">MLNISNLTVGFDIGTPTEKLVLKNFNLEVNDGEFIVLLGSNGAGKSTLFNAILGTVPYLGDITLNGKLLNKMPQQKRTKFVGVVYQDPLRGTAPNLRVYDNILLSKKAPSFYFIRRLFKLNPFNDIIDNNYPYTFFGYRRKIKKEAMEEIKSYDLGLENQFETQAKKLSGGQRQALTLYMASNSNPELLLLDEHTAALDPKTQDIVMEITNRIVSEKKVTTLMITHNLKTALKYGTRLIILNEGKVVVDLSGDLKKNATEEELLKLYSKHFSDNILFSEK</sequence>
<keyword evidence="5" id="KW-1185">Reference proteome</keyword>
<accession>A0A397RZE7</accession>
<dbReference type="InterPro" id="IPR027417">
    <property type="entry name" value="P-loop_NTPase"/>
</dbReference>
<dbReference type="GO" id="GO:0005524">
    <property type="term" value="F:ATP binding"/>
    <property type="evidence" value="ECO:0007669"/>
    <property type="project" value="UniProtKB-KW"/>
</dbReference>
<comment type="caution">
    <text evidence="4">The sequence shown here is derived from an EMBL/GenBank/DDBJ whole genome shotgun (WGS) entry which is preliminary data.</text>
</comment>
<protein>
    <submittedName>
        <fullName evidence="4">Putative ABC transport system ATP-binding protein</fullName>
    </submittedName>
</protein>
<reference evidence="4 5" key="1">
    <citation type="submission" date="2018-08" db="EMBL/GenBank/DDBJ databases">
        <title>Genomic Encyclopedia of Archaeal and Bacterial Type Strains, Phase II (KMG-II): from individual species to whole genera.</title>
        <authorList>
            <person name="Goeker M."/>
        </authorList>
    </citation>
    <scope>NUCLEOTIDE SEQUENCE [LARGE SCALE GENOMIC DNA]</scope>
    <source>
        <strain evidence="4 5">ATCC 27112</strain>
    </source>
</reference>
<dbReference type="PROSITE" id="PS50893">
    <property type="entry name" value="ABC_TRANSPORTER_2"/>
    <property type="match status" value="1"/>
</dbReference>
<dbReference type="SMART" id="SM00382">
    <property type="entry name" value="AAA"/>
    <property type="match status" value="1"/>
</dbReference>
<dbReference type="GO" id="GO:0005886">
    <property type="term" value="C:plasma membrane"/>
    <property type="evidence" value="ECO:0007669"/>
    <property type="project" value="TreeGrafter"/>
</dbReference>
<dbReference type="PANTHER" id="PTHR24220">
    <property type="entry name" value="IMPORT ATP-BINDING PROTEIN"/>
    <property type="match status" value="1"/>
</dbReference>
<dbReference type="Proteomes" id="UP000266506">
    <property type="component" value="Unassembled WGS sequence"/>
</dbReference>
<evidence type="ECO:0000259" key="3">
    <source>
        <dbReference type="PROSITE" id="PS50893"/>
    </source>
</evidence>
<dbReference type="InterPro" id="IPR003439">
    <property type="entry name" value="ABC_transporter-like_ATP-bd"/>
</dbReference>
<dbReference type="EMBL" id="QXEV01000007">
    <property type="protein sequence ID" value="RIA77779.1"/>
    <property type="molecule type" value="Genomic_DNA"/>
</dbReference>
<keyword evidence="2 4" id="KW-0067">ATP-binding</keyword>
<keyword evidence="1" id="KW-0547">Nucleotide-binding</keyword>